<keyword evidence="4 5" id="KW-0472">Membrane</keyword>
<name>A0A497EWY1_9CREN</name>
<evidence type="ECO:0000256" key="1">
    <source>
        <dbReference type="ARBA" id="ARBA00004370"/>
    </source>
</evidence>
<protein>
    <submittedName>
        <fullName evidence="7">Mechanosensitive ion channel family protein</fullName>
    </submittedName>
</protein>
<dbReference type="InterPro" id="IPR045275">
    <property type="entry name" value="MscS_archaea/bacteria_type"/>
</dbReference>
<dbReference type="SUPFAM" id="SSF50182">
    <property type="entry name" value="Sm-like ribonucleoproteins"/>
    <property type="match status" value="1"/>
</dbReference>
<dbReference type="InterPro" id="IPR006685">
    <property type="entry name" value="MscS_channel_2nd"/>
</dbReference>
<evidence type="ECO:0000256" key="5">
    <source>
        <dbReference type="SAM" id="Phobius"/>
    </source>
</evidence>
<proteinExistence type="predicted"/>
<dbReference type="Pfam" id="PF00924">
    <property type="entry name" value="MS_channel_2nd"/>
    <property type="match status" value="1"/>
</dbReference>
<dbReference type="Proteomes" id="UP000269499">
    <property type="component" value="Unassembled WGS sequence"/>
</dbReference>
<dbReference type="Gene3D" id="1.10.287.1260">
    <property type="match status" value="1"/>
</dbReference>
<dbReference type="AlphaFoldDB" id="A0A497EWY1"/>
<feature type="transmembrane region" description="Helical" evidence="5">
    <location>
        <begin position="103"/>
        <end position="124"/>
    </location>
</feature>
<evidence type="ECO:0000313" key="7">
    <source>
        <dbReference type="EMBL" id="RLE51735.1"/>
    </source>
</evidence>
<dbReference type="InterPro" id="IPR023408">
    <property type="entry name" value="MscS_beta-dom_sf"/>
</dbReference>
<feature type="transmembrane region" description="Helical" evidence="5">
    <location>
        <begin position="136"/>
        <end position="160"/>
    </location>
</feature>
<evidence type="ECO:0000313" key="8">
    <source>
        <dbReference type="Proteomes" id="UP000269499"/>
    </source>
</evidence>
<dbReference type="GO" id="GO:0008381">
    <property type="term" value="F:mechanosensitive monoatomic ion channel activity"/>
    <property type="evidence" value="ECO:0007669"/>
    <property type="project" value="InterPro"/>
</dbReference>
<sequence>MLLLNNFILSILDDKLVSRLGAGFKRAVLKLIFLVVAYVLSAAFIKYLFTESVIVQYFANIFEYKIYVDVLLALGFGYLIVHAFSDAIYWAMRLKYEHPTAAAIRSIFRIVGVGAMVAVIAGSLSSPTAGVALGGFIGMVVGFASQKVLGQVMAGILLLIARPFKIGDKIEAAGVIGVVEDVTSLFVVVRQDDGKVALIPCNSLIGSKIIKHPPPVETTAT</sequence>
<reference evidence="7 8" key="1">
    <citation type="submission" date="2018-06" db="EMBL/GenBank/DDBJ databases">
        <title>Extensive metabolic versatility and redundancy in microbially diverse, dynamic hydrothermal sediments.</title>
        <authorList>
            <person name="Dombrowski N."/>
            <person name="Teske A."/>
            <person name="Baker B.J."/>
        </authorList>
    </citation>
    <scope>NUCLEOTIDE SEQUENCE [LARGE SCALE GENOMIC DNA]</scope>
    <source>
        <strain evidence="7">B20_G2</strain>
    </source>
</reference>
<organism evidence="7 8">
    <name type="scientific">Thermoproteota archaeon</name>
    <dbReference type="NCBI Taxonomy" id="2056631"/>
    <lineage>
        <taxon>Archaea</taxon>
        <taxon>Thermoproteota</taxon>
    </lineage>
</organism>
<keyword evidence="2 5" id="KW-0812">Transmembrane</keyword>
<gene>
    <name evidence="7" type="ORF">DRJ26_05455</name>
</gene>
<dbReference type="Gene3D" id="2.30.30.60">
    <property type="match status" value="1"/>
</dbReference>
<dbReference type="PANTHER" id="PTHR30221">
    <property type="entry name" value="SMALL-CONDUCTANCE MECHANOSENSITIVE CHANNEL"/>
    <property type="match status" value="1"/>
</dbReference>
<evidence type="ECO:0000259" key="6">
    <source>
        <dbReference type="Pfam" id="PF00924"/>
    </source>
</evidence>
<dbReference type="EMBL" id="QMRA01000153">
    <property type="protein sequence ID" value="RLE51735.1"/>
    <property type="molecule type" value="Genomic_DNA"/>
</dbReference>
<dbReference type="GO" id="GO:0016020">
    <property type="term" value="C:membrane"/>
    <property type="evidence" value="ECO:0007669"/>
    <property type="project" value="UniProtKB-SubCell"/>
</dbReference>
<comment type="caution">
    <text evidence="7">The sequence shown here is derived from an EMBL/GenBank/DDBJ whole genome shotgun (WGS) entry which is preliminary data.</text>
</comment>
<accession>A0A497EWY1</accession>
<evidence type="ECO:0000256" key="3">
    <source>
        <dbReference type="ARBA" id="ARBA00022989"/>
    </source>
</evidence>
<feature type="domain" description="Mechanosensitive ion channel MscS" evidence="6">
    <location>
        <begin position="148"/>
        <end position="209"/>
    </location>
</feature>
<feature type="transmembrane region" description="Helical" evidence="5">
    <location>
        <begin position="70"/>
        <end position="91"/>
    </location>
</feature>
<feature type="transmembrane region" description="Helical" evidence="5">
    <location>
        <begin position="28"/>
        <end position="50"/>
    </location>
</feature>
<comment type="subcellular location">
    <subcellularLocation>
        <location evidence="1">Membrane</location>
    </subcellularLocation>
</comment>
<dbReference type="PANTHER" id="PTHR30221:SF1">
    <property type="entry name" value="SMALL-CONDUCTANCE MECHANOSENSITIVE CHANNEL"/>
    <property type="match status" value="1"/>
</dbReference>
<evidence type="ECO:0000256" key="4">
    <source>
        <dbReference type="ARBA" id="ARBA00023136"/>
    </source>
</evidence>
<evidence type="ECO:0000256" key="2">
    <source>
        <dbReference type="ARBA" id="ARBA00022692"/>
    </source>
</evidence>
<dbReference type="InterPro" id="IPR010920">
    <property type="entry name" value="LSM_dom_sf"/>
</dbReference>
<keyword evidence="3 5" id="KW-1133">Transmembrane helix</keyword>